<evidence type="ECO:0000259" key="1">
    <source>
        <dbReference type="Pfam" id="PF13304"/>
    </source>
</evidence>
<dbReference type="RefSeq" id="WP_116270217.1">
    <property type="nucleotide sequence ID" value="NZ_BGZJ01000001.1"/>
</dbReference>
<dbReference type="SUPFAM" id="SSF52540">
    <property type="entry name" value="P-loop containing nucleoside triphosphate hydrolases"/>
    <property type="match status" value="1"/>
</dbReference>
<reference evidence="2 3" key="1">
    <citation type="journal article" date="2018" name="Int. J. Syst. Evol. Microbiol.">
        <title>Mesosutterella multiformis gen. nov., sp. nov., a member of the family Sutterellaceae and Sutterella megalosphaeroides sp. nov., isolated from human faeces.</title>
        <authorList>
            <person name="Sakamoto M."/>
            <person name="Ikeyama N."/>
            <person name="Kunihiro T."/>
            <person name="Iino T."/>
            <person name="Yuki M."/>
            <person name="Ohkuma M."/>
        </authorList>
    </citation>
    <scope>NUCLEOTIDE SEQUENCE [LARGE SCALE GENOMIC DNA]</scope>
    <source>
        <strain evidence="2 3">4NBBH2</strain>
    </source>
</reference>
<organism evidence="2 3">
    <name type="scientific">Mesosutterella multiformis</name>
    <dbReference type="NCBI Taxonomy" id="2259133"/>
    <lineage>
        <taxon>Bacteria</taxon>
        <taxon>Pseudomonadati</taxon>
        <taxon>Pseudomonadota</taxon>
        <taxon>Betaproteobacteria</taxon>
        <taxon>Burkholderiales</taxon>
        <taxon>Sutterellaceae</taxon>
        <taxon>Mesosutterella</taxon>
    </lineage>
</organism>
<dbReference type="InterPro" id="IPR027417">
    <property type="entry name" value="P-loop_NTPase"/>
</dbReference>
<comment type="caution">
    <text evidence="2">The sequence shown here is derived from an EMBL/GenBank/DDBJ whole genome shotgun (WGS) entry which is preliminary data.</text>
</comment>
<dbReference type="PANTHER" id="PTHR40396:SF1">
    <property type="entry name" value="ATPASE AAA-TYPE CORE DOMAIN-CONTAINING PROTEIN"/>
    <property type="match status" value="1"/>
</dbReference>
<feature type="domain" description="ATPase AAA-type core" evidence="1">
    <location>
        <begin position="44"/>
        <end position="325"/>
    </location>
</feature>
<evidence type="ECO:0000313" key="2">
    <source>
        <dbReference type="EMBL" id="GBO93935.1"/>
    </source>
</evidence>
<proteinExistence type="predicted"/>
<protein>
    <recommendedName>
        <fullName evidence="1">ATPase AAA-type core domain-containing protein</fullName>
    </recommendedName>
</protein>
<dbReference type="OrthoDB" id="9809324at2"/>
<dbReference type="InterPro" id="IPR003959">
    <property type="entry name" value="ATPase_AAA_core"/>
</dbReference>
<gene>
    <name evidence="2" type="primary">abiLI</name>
    <name evidence="2" type="ORF">MESMUL_12890</name>
</gene>
<dbReference type="AlphaFoldDB" id="A0A388SCJ9"/>
<dbReference type="GO" id="GO:0016887">
    <property type="term" value="F:ATP hydrolysis activity"/>
    <property type="evidence" value="ECO:0007669"/>
    <property type="project" value="InterPro"/>
</dbReference>
<dbReference type="GO" id="GO:0005524">
    <property type="term" value="F:ATP binding"/>
    <property type="evidence" value="ECO:0007669"/>
    <property type="project" value="InterPro"/>
</dbReference>
<dbReference type="PANTHER" id="PTHR40396">
    <property type="entry name" value="ATPASE-LIKE PROTEIN"/>
    <property type="match status" value="1"/>
</dbReference>
<keyword evidence="3" id="KW-1185">Reference proteome</keyword>
<sequence>MTLLEAEIQNFKSFRAPAAVSLVSSAKSKKGKKGKGAKTLPVALFLGANGSGKSNFFAALRFLIESVNEGKVSETVPFLLDVESRRRPTVFRFRFGNSPESFFTYCAAILGREVREELLTRTESGAESTVFSRNGKKTEVPGLSDRDAKQVLRNLSDSRLAVSDLLKSDDPALDSLKQFFTGFRFEDSEIPGTAAIELPQGFFHQKEIRDRMTKYLASLDPSITGLTLKRGSGAANSRLSVSHSVPGGLTFTLPLEAESAGSQKMLALYSKLFPVLKEGGVAVIDGLSASLHPSLVQDVISLFEATETNPHGAQLLCSSHDAVTLRDKSLPSDAVWLVNKELDGGSGISRFSGVSKKASKLEGPKREKAYLSGDVGGVPAGHGLQGLAEEDTVLLLSKKEWKKRNK</sequence>
<dbReference type="Gene3D" id="3.40.50.300">
    <property type="entry name" value="P-loop containing nucleotide triphosphate hydrolases"/>
    <property type="match status" value="1"/>
</dbReference>
<accession>A0A388SCJ9</accession>
<dbReference type="EMBL" id="BGZJ01000001">
    <property type="protein sequence ID" value="GBO93935.1"/>
    <property type="molecule type" value="Genomic_DNA"/>
</dbReference>
<dbReference type="Pfam" id="PF13304">
    <property type="entry name" value="AAA_21"/>
    <property type="match status" value="1"/>
</dbReference>
<evidence type="ECO:0000313" key="3">
    <source>
        <dbReference type="Proteomes" id="UP000266091"/>
    </source>
</evidence>
<name>A0A388SCJ9_9BURK</name>
<dbReference type="Proteomes" id="UP000266091">
    <property type="component" value="Unassembled WGS sequence"/>
</dbReference>